<reference evidence="2 3" key="1">
    <citation type="submission" date="2015-07" db="EMBL/GenBank/DDBJ databases">
        <title>Genome analysis of myxobacterium Chondromyces crocatus Cm c5 reveals a high potential for natural compound synthesis and the genetic basis for the loss of fruiting body formation.</title>
        <authorList>
            <person name="Zaburannyi N."/>
            <person name="Bunk B."/>
            <person name="Maier J."/>
            <person name="Overmann J."/>
            <person name="Mueller R."/>
        </authorList>
    </citation>
    <scope>NUCLEOTIDE SEQUENCE [LARGE SCALE GENOMIC DNA]</scope>
    <source>
        <strain evidence="2 3">Cm c5</strain>
    </source>
</reference>
<evidence type="ECO:0000256" key="1">
    <source>
        <dbReference type="SAM" id="MobiDB-lite"/>
    </source>
</evidence>
<dbReference type="EMBL" id="CP012159">
    <property type="protein sequence ID" value="AKT42656.1"/>
    <property type="molecule type" value="Genomic_DNA"/>
</dbReference>
<sequence length="104" mass="11246">MPSLFEQVVDCCDLAPAFAQRIISQALRRSGIDPATMRPEDLIRALPAIRQELSVFLDPQEVHRKIAGMRALVRGSWPAFTAVGDPLAHPLGESPGAKTGSNGR</sequence>
<dbReference type="OrthoDB" id="5515804at2"/>
<dbReference type="AlphaFoldDB" id="A0A0K1EP82"/>
<dbReference type="Proteomes" id="UP000067626">
    <property type="component" value="Chromosome"/>
</dbReference>
<feature type="region of interest" description="Disordered" evidence="1">
    <location>
        <begin position="85"/>
        <end position="104"/>
    </location>
</feature>
<keyword evidence="3" id="KW-1185">Reference proteome</keyword>
<gene>
    <name evidence="2" type="ORF">CMC5_068830</name>
</gene>
<dbReference type="KEGG" id="ccro:CMC5_068830"/>
<dbReference type="RefSeq" id="WP_050434247.1">
    <property type="nucleotide sequence ID" value="NZ_CP012159.1"/>
</dbReference>
<evidence type="ECO:0000313" key="3">
    <source>
        <dbReference type="Proteomes" id="UP000067626"/>
    </source>
</evidence>
<dbReference type="STRING" id="52.CMC5_068830"/>
<evidence type="ECO:0000313" key="2">
    <source>
        <dbReference type="EMBL" id="AKT42656.1"/>
    </source>
</evidence>
<proteinExistence type="predicted"/>
<protein>
    <submittedName>
        <fullName evidence="2">Uncharacterized protein</fullName>
    </submittedName>
</protein>
<accession>A0A0K1EP82</accession>
<organism evidence="2 3">
    <name type="scientific">Chondromyces crocatus</name>
    <dbReference type="NCBI Taxonomy" id="52"/>
    <lineage>
        <taxon>Bacteria</taxon>
        <taxon>Pseudomonadati</taxon>
        <taxon>Myxococcota</taxon>
        <taxon>Polyangia</taxon>
        <taxon>Polyangiales</taxon>
        <taxon>Polyangiaceae</taxon>
        <taxon>Chondromyces</taxon>
    </lineage>
</organism>
<name>A0A0K1EP82_CHOCO</name>